<dbReference type="EMBL" id="JPKZ01000676">
    <property type="protein sequence ID" value="KHN86041.1"/>
    <property type="molecule type" value="Genomic_DNA"/>
</dbReference>
<dbReference type="InterPro" id="IPR012983">
    <property type="entry name" value="PHR"/>
</dbReference>
<dbReference type="SUPFAM" id="SSF54695">
    <property type="entry name" value="POZ domain"/>
    <property type="match status" value="1"/>
</dbReference>
<organism evidence="4 5">
    <name type="scientific">Toxocara canis</name>
    <name type="common">Canine roundworm</name>
    <dbReference type="NCBI Taxonomy" id="6265"/>
    <lineage>
        <taxon>Eukaryota</taxon>
        <taxon>Metazoa</taxon>
        <taxon>Ecdysozoa</taxon>
        <taxon>Nematoda</taxon>
        <taxon>Chromadorea</taxon>
        <taxon>Rhabditida</taxon>
        <taxon>Spirurina</taxon>
        <taxon>Ascaridomorpha</taxon>
        <taxon>Ascaridoidea</taxon>
        <taxon>Toxocaridae</taxon>
        <taxon>Toxocara</taxon>
    </lineage>
</organism>
<dbReference type="Pfam" id="PF07707">
    <property type="entry name" value="BACK"/>
    <property type="match status" value="1"/>
</dbReference>
<dbReference type="GO" id="GO:0022008">
    <property type="term" value="P:neurogenesis"/>
    <property type="evidence" value="ECO:0007669"/>
    <property type="project" value="TreeGrafter"/>
</dbReference>
<dbReference type="InterPro" id="IPR000210">
    <property type="entry name" value="BTB/POZ_dom"/>
</dbReference>
<dbReference type="Gene3D" id="1.25.40.420">
    <property type="match status" value="1"/>
</dbReference>
<dbReference type="PANTHER" id="PTHR45774">
    <property type="entry name" value="BTB/POZ DOMAIN-CONTAINING"/>
    <property type="match status" value="1"/>
</dbReference>
<evidence type="ECO:0000313" key="4">
    <source>
        <dbReference type="EMBL" id="KHN86041.1"/>
    </source>
</evidence>
<dbReference type="GO" id="GO:0005829">
    <property type="term" value="C:cytosol"/>
    <property type="evidence" value="ECO:0007669"/>
    <property type="project" value="TreeGrafter"/>
</dbReference>
<dbReference type="InterPro" id="IPR011705">
    <property type="entry name" value="BACK"/>
</dbReference>
<dbReference type="Pfam" id="PF00651">
    <property type="entry name" value="BTB"/>
    <property type="match status" value="1"/>
</dbReference>
<gene>
    <name evidence="4" type="primary">BTBD2</name>
    <name evidence="4" type="ORF">Tcan_06818</name>
</gene>
<dbReference type="SMART" id="SM00875">
    <property type="entry name" value="BACK"/>
    <property type="match status" value="1"/>
</dbReference>
<feature type="domain" description="BTB" evidence="3">
    <location>
        <begin position="71"/>
        <end position="144"/>
    </location>
</feature>
<reference evidence="4 5" key="1">
    <citation type="submission" date="2014-11" db="EMBL/GenBank/DDBJ databases">
        <title>Genetic blueprint of the zoonotic pathogen Toxocara canis.</title>
        <authorList>
            <person name="Zhu X.-Q."/>
            <person name="Korhonen P.K."/>
            <person name="Cai H."/>
            <person name="Young N.D."/>
            <person name="Nejsum P."/>
            <person name="von Samson-Himmelstjerna G."/>
            <person name="Boag P.R."/>
            <person name="Tan P."/>
            <person name="Li Q."/>
            <person name="Min J."/>
            <person name="Yang Y."/>
            <person name="Wang X."/>
            <person name="Fang X."/>
            <person name="Hall R.S."/>
            <person name="Hofmann A."/>
            <person name="Sternberg P.W."/>
            <person name="Jex A.R."/>
            <person name="Gasser R.B."/>
        </authorList>
    </citation>
    <scope>NUCLEOTIDE SEQUENCE [LARGE SCALE GENOMIC DNA]</scope>
    <source>
        <strain evidence="4">PN_DK_2014</strain>
    </source>
</reference>
<dbReference type="Proteomes" id="UP000031036">
    <property type="component" value="Unassembled WGS sequence"/>
</dbReference>
<dbReference type="InterPro" id="IPR038648">
    <property type="entry name" value="PHR_sf"/>
</dbReference>
<evidence type="ECO:0000256" key="2">
    <source>
        <dbReference type="ARBA" id="ARBA00022490"/>
    </source>
</evidence>
<dbReference type="PANTHER" id="PTHR45774:SF3">
    <property type="entry name" value="BTB (POZ) DOMAIN-CONTAINING 2B-RELATED"/>
    <property type="match status" value="1"/>
</dbReference>
<dbReference type="OMA" id="HEFGEAA"/>
<keyword evidence="2" id="KW-0963">Cytoplasm</keyword>
<name>A0A0B2VR54_TOXCA</name>
<dbReference type="STRING" id="6265.A0A0B2VR54"/>
<dbReference type="InterPro" id="IPR011333">
    <property type="entry name" value="SKP1/BTB/POZ_sf"/>
</dbReference>
<dbReference type="Gene3D" id="2.60.120.820">
    <property type="entry name" value="PHR domain"/>
    <property type="match status" value="1"/>
</dbReference>
<protein>
    <submittedName>
        <fullName evidence="4">BTB/POZ domain-containing protein 2</fullName>
    </submittedName>
</protein>
<comment type="subcellular location">
    <subcellularLocation>
        <location evidence="1">Cytoplasm</location>
    </subcellularLocation>
</comment>
<comment type="caution">
    <text evidence="4">The sequence shown here is derived from an EMBL/GenBank/DDBJ whole genome shotgun (WGS) entry which is preliminary data.</text>
</comment>
<sequence length="524" mass="58683">MMGSVRNRTRLEPVVYYMLMVRTMDVPALFERAHVTRSSSEFDHTYCSEEEGCGIPLTKRLARFREENIGCDVQFIVGTERRAIQAHRLVLGSGSKVFAAMFYGKMSEMGNESGVTTPNGRTLIEVPDVTPSAFTTLVNFLYTDLNTDDVKLDDDAVMHTLYAAKKYDVRTLIFACVRYLMSCLTASNAVCLLAQARFFDEPFLMKRCFQMIDENTDEALASPGLRDIDRDTLAAILERSQLDPSNELIIFKAAQAWSEAECERQHLEVTPDNQRTLLGPVLSLIRFPLMTVHEFGEAASSSLLTCEEIAQVFLHLTVIPRPPVSYPTGLRCNGRSKHVVQRFPSLSGKRCNKRENRFCFTADRDILVSGFGIYGFVPITKPHISFMDPTVALEWQAQVEIQLSACSDARESTPNTNFASAAETVLLKGIMGDVKPLVACFSKPIQVPANVNYTAGMKFMSDATVQTYGGKDGVEFATVQLPFDESVTFHFQCFKNSYGNEDVSRFEGQLPEIHFFVQWPEGAH</sequence>
<evidence type="ECO:0000313" key="5">
    <source>
        <dbReference type="Proteomes" id="UP000031036"/>
    </source>
</evidence>
<keyword evidence="5" id="KW-1185">Reference proteome</keyword>
<evidence type="ECO:0000259" key="3">
    <source>
        <dbReference type="PROSITE" id="PS50097"/>
    </source>
</evidence>
<evidence type="ECO:0000256" key="1">
    <source>
        <dbReference type="ARBA" id="ARBA00004496"/>
    </source>
</evidence>
<dbReference type="Gene3D" id="3.30.710.10">
    <property type="entry name" value="Potassium Channel Kv1.1, Chain A"/>
    <property type="match status" value="1"/>
</dbReference>
<proteinExistence type="predicted"/>
<dbReference type="OrthoDB" id="6049320at2759"/>
<dbReference type="PROSITE" id="PS50097">
    <property type="entry name" value="BTB"/>
    <property type="match status" value="1"/>
</dbReference>
<dbReference type="AlphaFoldDB" id="A0A0B2VR54"/>
<dbReference type="Pfam" id="PF08005">
    <property type="entry name" value="PHR"/>
    <property type="match status" value="1"/>
</dbReference>
<accession>A0A0B2VR54</accession>
<dbReference type="SMART" id="SM00225">
    <property type="entry name" value="BTB"/>
    <property type="match status" value="1"/>
</dbReference>